<dbReference type="Proteomes" id="UP000290759">
    <property type="component" value="Unassembled WGS sequence"/>
</dbReference>
<dbReference type="EMBL" id="QYBB01000001">
    <property type="protein sequence ID" value="RYC33959.1"/>
    <property type="molecule type" value="Genomic_DNA"/>
</dbReference>
<feature type="chain" id="PRO_5020591594" evidence="1">
    <location>
        <begin position="24"/>
        <end position="194"/>
    </location>
</feature>
<protein>
    <submittedName>
        <fullName evidence="3">DUF4142 domain-containing protein</fullName>
    </submittedName>
</protein>
<keyword evidence="1" id="KW-0732">Signal</keyword>
<sequence length="194" mass="20116">MQRRTLLAGLAAGATLAGGAVRAQSSAPAAASAMPAPALSDAARTHIRDTLAAGSQSLMISRIAQGKLKHPMGRQFADFEAAEQDGIADVLKGRTMPGAKPTGATVAPTDAEVEANLDAEGRAAVARFRDMAAGPEFEKAYIQAEVDGHRKLLGIQDAYLQVADDAAETDIAKLAKGRIQEHLVILGDIAKHLG</sequence>
<dbReference type="RefSeq" id="WP_129222819.1">
    <property type="nucleotide sequence ID" value="NZ_QYBB01000001.1"/>
</dbReference>
<dbReference type="OrthoDB" id="7281440at2"/>
<evidence type="ECO:0000259" key="2">
    <source>
        <dbReference type="Pfam" id="PF13628"/>
    </source>
</evidence>
<evidence type="ECO:0000313" key="3">
    <source>
        <dbReference type="EMBL" id="RYC33959.1"/>
    </source>
</evidence>
<reference evidence="3 4" key="2">
    <citation type="submission" date="2019-02" db="EMBL/GenBank/DDBJ databases">
        <title>'Lichenibacterium ramalinii' gen. nov. sp. nov., 'Lichenibacterium minor' gen. nov. sp. nov.</title>
        <authorList>
            <person name="Pankratov T."/>
        </authorList>
    </citation>
    <scope>NUCLEOTIDE SEQUENCE [LARGE SCALE GENOMIC DNA]</scope>
    <source>
        <strain evidence="3 4">RmlP026</strain>
    </source>
</reference>
<dbReference type="InterPro" id="IPR025419">
    <property type="entry name" value="DUF4142"/>
</dbReference>
<proteinExistence type="predicted"/>
<evidence type="ECO:0000256" key="1">
    <source>
        <dbReference type="SAM" id="SignalP"/>
    </source>
</evidence>
<name>A0A4Q2UAQ4_9HYPH</name>
<dbReference type="AlphaFoldDB" id="A0A4Q2UAQ4"/>
<feature type="signal peptide" evidence="1">
    <location>
        <begin position="1"/>
        <end position="23"/>
    </location>
</feature>
<organism evidence="3 4">
    <name type="scientific">Lichenibacterium minor</name>
    <dbReference type="NCBI Taxonomy" id="2316528"/>
    <lineage>
        <taxon>Bacteria</taxon>
        <taxon>Pseudomonadati</taxon>
        <taxon>Pseudomonadota</taxon>
        <taxon>Alphaproteobacteria</taxon>
        <taxon>Hyphomicrobiales</taxon>
        <taxon>Lichenihabitantaceae</taxon>
        <taxon>Lichenibacterium</taxon>
    </lineage>
</organism>
<evidence type="ECO:0000313" key="4">
    <source>
        <dbReference type="Proteomes" id="UP000290759"/>
    </source>
</evidence>
<dbReference type="PROSITE" id="PS51318">
    <property type="entry name" value="TAT"/>
    <property type="match status" value="1"/>
</dbReference>
<dbReference type="Pfam" id="PF13628">
    <property type="entry name" value="DUF4142"/>
    <property type="match status" value="1"/>
</dbReference>
<keyword evidence="4" id="KW-1185">Reference proteome</keyword>
<comment type="caution">
    <text evidence="3">The sequence shown here is derived from an EMBL/GenBank/DDBJ whole genome shotgun (WGS) entry which is preliminary data.</text>
</comment>
<gene>
    <name evidence="3" type="ORF">D3273_01540</name>
</gene>
<dbReference type="InterPro" id="IPR006311">
    <property type="entry name" value="TAT_signal"/>
</dbReference>
<accession>A0A4Q2UAQ4</accession>
<reference evidence="3 4" key="1">
    <citation type="submission" date="2018-12" db="EMBL/GenBank/DDBJ databases">
        <authorList>
            <person name="Grouzdev D.S."/>
            <person name="Krutkina M.S."/>
        </authorList>
    </citation>
    <scope>NUCLEOTIDE SEQUENCE [LARGE SCALE GENOMIC DNA]</scope>
    <source>
        <strain evidence="3 4">RmlP026</strain>
    </source>
</reference>
<feature type="domain" description="DUF4142" evidence="2">
    <location>
        <begin position="45"/>
        <end position="183"/>
    </location>
</feature>